<dbReference type="InterPro" id="IPR036390">
    <property type="entry name" value="WH_DNA-bd_sf"/>
</dbReference>
<dbReference type="GO" id="GO:0003700">
    <property type="term" value="F:DNA-binding transcription factor activity"/>
    <property type="evidence" value="ECO:0007669"/>
    <property type="project" value="InterPro"/>
</dbReference>
<dbReference type="InterPro" id="IPR036388">
    <property type="entry name" value="WH-like_DNA-bd_sf"/>
</dbReference>
<evidence type="ECO:0000256" key="3">
    <source>
        <dbReference type="ARBA" id="ARBA00023163"/>
    </source>
</evidence>
<dbReference type="SMART" id="SM00420">
    <property type="entry name" value="HTH_DEOR"/>
    <property type="match status" value="1"/>
</dbReference>
<evidence type="ECO:0000313" key="5">
    <source>
        <dbReference type="EMBL" id="QPP05686.1"/>
    </source>
</evidence>
<evidence type="ECO:0000259" key="4">
    <source>
        <dbReference type="PROSITE" id="PS51000"/>
    </source>
</evidence>
<dbReference type="GO" id="GO:0003677">
    <property type="term" value="F:DNA binding"/>
    <property type="evidence" value="ECO:0007669"/>
    <property type="project" value="UniProtKB-KW"/>
</dbReference>
<keyword evidence="6" id="KW-1185">Reference proteome</keyword>
<dbReference type="PANTHER" id="PTHR30363:SF44">
    <property type="entry name" value="AGA OPERON TRANSCRIPTIONAL REPRESSOR-RELATED"/>
    <property type="match status" value="1"/>
</dbReference>
<dbReference type="KEGG" id="sbat:G4Z16_03955"/>
<dbReference type="PROSITE" id="PS00894">
    <property type="entry name" value="HTH_DEOR_1"/>
    <property type="match status" value="1"/>
</dbReference>
<dbReference type="SUPFAM" id="SSF46785">
    <property type="entry name" value="Winged helix' DNA-binding domain"/>
    <property type="match status" value="1"/>
</dbReference>
<reference evidence="6" key="1">
    <citation type="submission" date="2020-02" db="EMBL/GenBank/DDBJ databases">
        <title>Streptomyces sp. ASO4wet.</title>
        <authorList>
            <person name="Risdian C."/>
            <person name="Landwehr W."/>
            <person name="Schupp P."/>
            <person name="Wink J."/>
        </authorList>
    </citation>
    <scope>NUCLEOTIDE SEQUENCE [LARGE SCALE GENOMIC DNA]</scope>
    <source>
        <strain evidence="6">ASO4wet</strain>
    </source>
</reference>
<evidence type="ECO:0000313" key="6">
    <source>
        <dbReference type="Proteomes" id="UP000595046"/>
    </source>
</evidence>
<keyword evidence="1" id="KW-0805">Transcription regulation</keyword>
<dbReference type="InterPro" id="IPR050313">
    <property type="entry name" value="Carb_Metab_HTH_regulators"/>
</dbReference>
<dbReference type="Pfam" id="PF08220">
    <property type="entry name" value="HTH_DeoR"/>
    <property type="match status" value="1"/>
</dbReference>
<dbReference type="SMART" id="SM01134">
    <property type="entry name" value="DeoRC"/>
    <property type="match status" value="1"/>
</dbReference>
<sequence>MPGIAEHERQQEVLRLLEGTGRVSVPELAERLGVSVVTVRKDLDALERRRILRRVRGGAVAVRGADEGAFEMRVRYRVPEKQAIARAAAELVNDGDAIVLDCSTTCYHLAREIRDRGGLIVVTNGLRAAEVLSESDATVVMPGGTLRRSSWSLVGDIGEAFSGRGRVARGFFGVRSLSPELGLMELSAEETEAKRMLVSLCHEVYGLFDSSKVGRFALHPFVGSEHVTGLITDADASDELVGRWREVGVPVRRAAVSAEGAT</sequence>
<dbReference type="InterPro" id="IPR014036">
    <property type="entry name" value="DeoR-like_C"/>
</dbReference>
<protein>
    <submittedName>
        <fullName evidence="5">DeoR/GlpR transcriptional regulator</fullName>
    </submittedName>
</protein>
<accession>A0A7T1T3F8</accession>
<dbReference type="InterPro" id="IPR037171">
    <property type="entry name" value="NagB/RpiA_transferase-like"/>
</dbReference>
<dbReference type="PANTHER" id="PTHR30363">
    <property type="entry name" value="HTH-TYPE TRANSCRIPTIONAL REGULATOR SRLR-RELATED"/>
    <property type="match status" value="1"/>
</dbReference>
<dbReference type="SUPFAM" id="SSF100950">
    <property type="entry name" value="NagB/RpiA/CoA transferase-like"/>
    <property type="match status" value="1"/>
</dbReference>
<feature type="domain" description="HTH deoR-type" evidence="4">
    <location>
        <begin position="6"/>
        <end position="61"/>
    </location>
</feature>
<dbReference type="InterPro" id="IPR001034">
    <property type="entry name" value="DeoR_HTH"/>
</dbReference>
<dbReference type="Proteomes" id="UP000595046">
    <property type="component" value="Chromosome"/>
</dbReference>
<keyword evidence="3" id="KW-0804">Transcription</keyword>
<evidence type="ECO:0000256" key="1">
    <source>
        <dbReference type="ARBA" id="ARBA00023015"/>
    </source>
</evidence>
<gene>
    <name evidence="5" type="ORF">G4Z16_03955</name>
</gene>
<dbReference type="InterPro" id="IPR018356">
    <property type="entry name" value="Tscrpt_reg_HTH_DeoR_CS"/>
</dbReference>
<dbReference type="Gene3D" id="1.10.10.10">
    <property type="entry name" value="Winged helix-like DNA-binding domain superfamily/Winged helix DNA-binding domain"/>
    <property type="match status" value="1"/>
</dbReference>
<evidence type="ECO:0000256" key="2">
    <source>
        <dbReference type="ARBA" id="ARBA00023125"/>
    </source>
</evidence>
<dbReference type="AlphaFoldDB" id="A0A7T1T3F8"/>
<proteinExistence type="predicted"/>
<dbReference type="PROSITE" id="PS51000">
    <property type="entry name" value="HTH_DEOR_2"/>
    <property type="match status" value="1"/>
</dbReference>
<name>A0A7T1T3F8_9ACTN</name>
<dbReference type="Pfam" id="PF00455">
    <property type="entry name" value="DeoRC"/>
    <property type="match status" value="1"/>
</dbReference>
<dbReference type="RefSeq" id="WP_197349202.1">
    <property type="nucleotide sequence ID" value="NZ_CP048882.1"/>
</dbReference>
<keyword evidence="2" id="KW-0238">DNA-binding</keyword>
<organism evidence="5 6">
    <name type="scientific">Streptomyces bathyalis</name>
    <dbReference type="NCBI Taxonomy" id="2710756"/>
    <lineage>
        <taxon>Bacteria</taxon>
        <taxon>Bacillati</taxon>
        <taxon>Actinomycetota</taxon>
        <taxon>Actinomycetes</taxon>
        <taxon>Kitasatosporales</taxon>
        <taxon>Streptomycetaceae</taxon>
        <taxon>Streptomyces</taxon>
    </lineage>
</organism>
<dbReference type="EMBL" id="CP048882">
    <property type="protein sequence ID" value="QPP05686.1"/>
    <property type="molecule type" value="Genomic_DNA"/>
</dbReference>
<dbReference type="PRINTS" id="PR00037">
    <property type="entry name" value="HTHLACR"/>
</dbReference>